<protein>
    <submittedName>
        <fullName evidence="1">Uncharacterized protein</fullName>
    </submittedName>
</protein>
<organism evidence="1 2">
    <name type="scientific">Ricinus communis</name>
    <name type="common">Castor bean</name>
    <dbReference type="NCBI Taxonomy" id="3988"/>
    <lineage>
        <taxon>Eukaryota</taxon>
        <taxon>Viridiplantae</taxon>
        <taxon>Streptophyta</taxon>
        <taxon>Embryophyta</taxon>
        <taxon>Tracheophyta</taxon>
        <taxon>Spermatophyta</taxon>
        <taxon>Magnoliopsida</taxon>
        <taxon>eudicotyledons</taxon>
        <taxon>Gunneridae</taxon>
        <taxon>Pentapetalae</taxon>
        <taxon>rosids</taxon>
        <taxon>fabids</taxon>
        <taxon>Malpighiales</taxon>
        <taxon>Euphorbiaceae</taxon>
        <taxon>Acalyphoideae</taxon>
        <taxon>Acalypheae</taxon>
        <taxon>Ricinus</taxon>
    </lineage>
</organism>
<sequence length="176" mass="20940">MEMILRRETTEREENLSHSDIYSRFLKSVAYDMYSDYRPSSSISSGKFVLVPDGLHCLTCYTVRGYPSHELTKNESDTFVSLLEQCPCFCARIELPRYWVVWYNDYLNQHFDKLDRKFNSLEELMIKNQELQEKPWKLVRENETTKESCFSVSPVLEKLMEMPEGILDDCKIWHIL</sequence>
<gene>
    <name evidence="1" type="ORF">RCOM_1186330</name>
</gene>
<accession>B9SN79</accession>
<keyword evidence="2" id="KW-1185">Reference proteome</keyword>
<proteinExistence type="predicted"/>
<reference evidence="2" key="1">
    <citation type="journal article" date="2010" name="Nat. Biotechnol.">
        <title>Draft genome sequence of the oilseed species Ricinus communis.</title>
        <authorList>
            <person name="Chan A.P."/>
            <person name="Crabtree J."/>
            <person name="Zhao Q."/>
            <person name="Lorenzi H."/>
            <person name="Orvis J."/>
            <person name="Puiu D."/>
            <person name="Melake-Berhan A."/>
            <person name="Jones K.M."/>
            <person name="Redman J."/>
            <person name="Chen G."/>
            <person name="Cahoon E.B."/>
            <person name="Gedil M."/>
            <person name="Stanke M."/>
            <person name="Haas B.J."/>
            <person name="Wortman J.R."/>
            <person name="Fraser-Liggett C.M."/>
            <person name="Ravel J."/>
            <person name="Rabinowicz P.D."/>
        </authorList>
    </citation>
    <scope>NUCLEOTIDE SEQUENCE [LARGE SCALE GENOMIC DNA]</scope>
    <source>
        <strain evidence="2">cv. Hale</strain>
    </source>
</reference>
<dbReference type="Proteomes" id="UP000008311">
    <property type="component" value="Unassembled WGS sequence"/>
</dbReference>
<dbReference type="InParanoid" id="B9SN79"/>
<dbReference type="EMBL" id="EQ974043">
    <property type="protein sequence ID" value="EEF34940.1"/>
    <property type="molecule type" value="Genomic_DNA"/>
</dbReference>
<evidence type="ECO:0000313" key="1">
    <source>
        <dbReference type="EMBL" id="EEF34940.1"/>
    </source>
</evidence>
<name>B9SN79_RICCO</name>
<dbReference type="AlphaFoldDB" id="B9SN79"/>
<evidence type="ECO:0000313" key="2">
    <source>
        <dbReference type="Proteomes" id="UP000008311"/>
    </source>
</evidence>